<keyword evidence="2" id="KW-1185">Reference proteome</keyword>
<dbReference type="EMBL" id="FMXQ01000004">
    <property type="protein sequence ID" value="SDB31503.1"/>
    <property type="molecule type" value="Genomic_DNA"/>
</dbReference>
<accession>A0A1G6CF65</accession>
<sequence length="45" mass="4948">MRRMLSLIGAGGGRDHRAVFHTFAEGLARVIRPTRTTARVRAVEG</sequence>
<dbReference type="Proteomes" id="UP000199071">
    <property type="component" value="Unassembled WGS sequence"/>
</dbReference>
<dbReference type="STRING" id="665467.SAMN02982931_02412"/>
<organism evidence="1 2">
    <name type="scientific">Bauldia litoralis</name>
    <dbReference type="NCBI Taxonomy" id="665467"/>
    <lineage>
        <taxon>Bacteria</taxon>
        <taxon>Pseudomonadati</taxon>
        <taxon>Pseudomonadota</taxon>
        <taxon>Alphaproteobacteria</taxon>
        <taxon>Hyphomicrobiales</taxon>
        <taxon>Kaistiaceae</taxon>
        <taxon>Bauldia</taxon>
    </lineage>
</organism>
<protein>
    <submittedName>
        <fullName evidence="1">Uncharacterized protein</fullName>
    </submittedName>
</protein>
<name>A0A1G6CF65_9HYPH</name>
<gene>
    <name evidence="1" type="ORF">SAMN02982931_02412</name>
</gene>
<evidence type="ECO:0000313" key="1">
    <source>
        <dbReference type="EMBL" id="SDB31503.1"/>
    </source>
</evidence>
<proteinExistence type="predicted"/>
<evidence type="ECO:0000313" key="2">
    <source>
        <dbReference type="Proteomes" id="UP000199071"/>
    </source>
</evidence>
<dbReference type="RefSeq" id="WP_175478398.1">
    <property type="nucleotide sequence ID" value="NZ_FMXQ01000004.1"/>
</dbReference>
<dbReference type="AlphaFoldDB" id="A0A1G6CF65"/>
<reference evidence="1 2" key="1">
    <citation type="submission" date="2016-10" db="EMBL/GenBank/DDBJ databases">
        <authorList>
            <person name="de Groot N.N."/>
        </authorList>
    </citation>
    <scope>NUCLEOTIDE SEQUENCE [LARGE SCALE GENOMIC DNA]</scope>
    <source>
        <strain evidence="1 2">ATCC 35022</strain>
    </source>
</reference>